<protein>
    <submittedName>
        <fullName evidence="1">Uncharacterized protein</fullName>
    </submittedName>
</protein>
<name>A0A0B6YQT2_9EUPU</name>
<organism evidence="1">
    <name type="scientific">Arion vulgaris</name>
    <dbReference type="NCBI Taxonomy" id="1028688"/>
    <lineage>
        <taxon>Eukaryota</taxon>
        <taxon>Metazoa</taxon>
        <taxon>Spiralia</taxon>
        <taxon>Lophotrochozoa</taxon>
        <taxon>Mollusca</taxon>
        <taxon>Gastropoda</taxon>
        <taxon>Heterobranchia</taxon>
        <taxon>Euthyneura</taxon>
        <taxon>Panpulmonata</taxon>
        <taxon>Eupulmonata</taxon>
        <taxon>Stylommatophora</taxon>
        <taxon>Helicina</taxon>
        <taxon>Arionoidea</taxon>
        <taxon>Arionidae</taxon>
        <taxon>Arion</taxon>
    </lineage>
</organism>
<gene>
    <name evidence="1" type="primary">ORF33232</name>
</gene>
<dbReference type="AlphaFoldDB" id="A0A0B6YQT2"/>
<accession>A0A0B6YQT2</accession>
<dbReference type="EMBL" id="HACG01011612">
    <property type="protein sequence ID" value="CEK58477.1"/>
    <property type="molecule type" value="Transcribed_RNA"/>
</dbReference>
<evidence type="ECO:0000313" key="1">
    <source>
        <dbReference type="EMBL" id="CEK58477.1"/>
    </source>
</evidence>
<sequence length="51" mass="6122">SHLNKLLQENNDHTIAILPFYKYICDRESTKSYRNGILNTQSFVIDIRKYF</sequence>
<feature type="non-terminal residue" evidence="1">
    <location>
        <position position="1"/>
    </location>
</feature>
<proteinExistence type="predicted"/>
<reference evidence="1" key="1">
    <citation type="submission" date="2014-12" db="EMBL/GenBank/DDBJ databases">
        <title>Insight into the proteome of Arion vulgaris.</title>
        <authorList>
            <person name="Aradska J."/>
            <person name="Bulat T."/>
            <person name="Smidak R."/>
            <person name="Sarate P."/>
            <person name="Gangsoo J."/>
            <person name="Sialana F."/>
            <person name="Bilban M."/>
            <person name="Lubec G."/>
        </authorList>
    </citation>
    <scope>NUCLEOTIDE SEQUENCE</scope>
    <source>
        <tissue evidence="1">Skin</tissue>
    </source>
</reference>